<dbReference type="AlphaFoldDB" id="A0A6N6JD71"/>
<dbReference type="Gene3D" id="3.30.70.100">
    <property type="match status" value="1"/>
</dbReference>
<dbReference type="Proteomes" id="UP000436822">
    <property type="component" value="Unassembled WGS sequence"/>
</dbReference>
<dbReference type="OrthoDB" id="3297102at2"/>
<organism evidence="2 3">
    <name type="scientific">Litoreibacter roseus</name>
    <dbReference type="NCBI Taxonomy" id="2601869"/>
    <lineage>
        <taxon>Bacteria</taxon>
        <taxon>Pseudomonadati</taxon>
        <taxon>Pseudomonadota</taxon>
        <taxon>Alphaproteobacteria</taxon>
        <taxon>Rhodobacterales</taxon>
        <taxon>Roseobacteraceae</taxon>
        <taxon>Litoreibacter</taxon>
    </lineage>
</organism>
<dbReference type="InterPro" id="IPR011008">
    <property type="entry name" value="Dimeric_a/b-barrel"/>
</dbReference>
<dbReference type="RefSeq" id="WP_159804936.1">
    <property type="nucleotide sequence ID" value="NZ_BLJE01000001.1"/>
</dbReference>
<dbReference type="InterPro" id="IPR007138">
    <property type="entry name" value="ABM_dom"/>
</dbReference>
<name>A0A6N6JD71_9RHOB</name>
<sequence length="100" mass="10750">MLIAHITFKLAPENRSPALEALIAEAEGVCAMAGCQTFIPFLHPTDHTCVGIIHEWDTRESFSAYIASPAFAALGNALRPLMIGPPVSKRFDATLIEGVT</sequence>
<dbReference type="PROSITE" id="PS51725">
    <property type="entry name" value="ABM"/>
    <property type="match status" value="1"/>
</dbReference>
<comment type="caution">
    <text evidence="2">The sequence shown here is derived from an EMBL/GenBank/DDBJ whole genome shotgun (WGS) entry which is preliminary data.</text>
</comment>
<feature type="domain" description="ABM" evidence="1">
    <location>
        <begin position="2"/>
        <end position="91"/>
    </location>
</feature>
<dbReference type="Pfam" id="PF03992">
    <property type="entry name" value="ABM"/>
    <property type="match status" value="1"/>
</dbReference>
<protein>
    <recommendedName>
        <fullName evidence="1">ABM domain-containing protein</fullName>
    </recommendedName>
</protein>
<dbReference type="EMBL" id="BLJE01000001">
    <property type="protein sequence ID" value="GFE64064.1"/>
    <property type="molecule type" value="Genomic_DNA"/>
</dbReference>
<keyword evidence="3" id="KW-1185">Reference proteome</keyword>
<gene>
    <name evidence="2" type="ORF">KIN_11380</name>
</gene>
<proteinExistence type="predicted"/>
<reference evidence="2 3" key="1">
    <citation type="submission" date="2019-12" db="EMBL/GenBank/DDBJ databases">
        <title>Litoreibacter badius sp. nov., a novel bacteriochlorophyll a-containing bacterium in the genus Litoreibacter.</title>
        <authorList>
            <person name="Kanamuro M."/>
            <person name="Takabe Y."/>
            <person name="Mori K."/>
            <person name="Takaichi S."/>
            <person name="Hanada S."/>
        </authorList>
    </citation>
    <scope>NUCLEOTIDE SEQUENCE [LARGE SCALE GENOMIC DNA]</scope>
    <source>
        <strain evidence="2 3">K6</strain>
    </source>
</reference>
<evidence type="ECO:0000259" key="1">
    <source>
        <dbReference type="PROSITE" id="PS51725"/>
    </source>
</evidence>
<evidence type="ECO:0000313" key="2">
    <source>
        <dbReference type="EMBL" id="GFE64064.1"/>
    </source>
</evidence>
<evidence type="ECO:0000313" key="3">
    <source>
        <dbReference type="Proteomes" id="UP000436822"/>
    </source>
</evidence>
<dbReference type="SUPFAM" id="SSF54909">
    <property type="entry name" value="Dimeric alpha+beta barrel"/>
    <property type="match status" value="1"/>
</dbReference>
<accession>A0A6N6JD71</accession>